<feature type="domain" description="HAMP" evidence="6">
    <location>
        <begin position="213"/>
        <end position="266"/>
    </location>
</feature>
<evidence type="ECO:0000256" key="2">
    <source>
        <dbReference type="ARBA" id="ARBA00029447"/>
    </source>
</evidence>
<accession>A0ABV1M151</accession>
<keyword evidence="1 3" id="KW-0807">Transducer</keyword>
<comment type="caution">
    <text evidence="7">The sequence shown here is derived from an EMBL/GenBank/DDBJ whole genome shotgun (WGS) entry which is preliminary data.</text>
</comment>
<dbReference type="PROSITE" id="PS50885">
    <property type="entry name" value="HAMP"/>
    <property type="match status" value="1"/>
</dbReference>
<dbReference type="PANTHER" id="PTHR32089:SF112">
    <property type="entry name" value="LYSOZYME-LIKE PROTEIN-RELATED"/>
    <property type="match status" value="1"/>
</dbReference>
<feature type="transmembrane region" description="Helical" evidence="4">
    <location>
        <begin position="192"/>
        <end position="213"/>
    </location>
</feature>
<organism evidence="7 8">
    <name type="scientific">Vogesella oryzagri</name>
    <dbReference type="NCBI Taxonomy" id="3160864"/>
    <lineage>
        <taxon>Bacteria</taxon>
        <taxon>Pseudomonadati</taxon>
        <taxon>Pseudomonadota</taxon>
        <taxon>Betaproteobacteria</taxon>
        <taxon>Neisseriales</taxon>
        <taxon>Chromobacteriaceae</taxon>
        <taxon>Vogesella</taxon>
    </lineage>
</organism>
<keyword evidence="4" id="KW-1133">Transmembrane helix</keyword>
<evidence type="ECO:0000256" key="3">
    <source>
        <dbReference type="PROSITE-ProRule" id="PRU00284"/>
    </source>
</evidence>
<dbReference type="CDD" id="cd06225">
    <property type="entry name" value="HAMP"/>
    <property type="match status" value="1"/>
</dbReference>
<dbReference type="Pfam" id="PF00672">
    <property type="entry name" value="HAMP"/>
    <property type="match status" value="1"/>
</dbReference>
<dbReference type="SUPFAM" id="SSF58104">
    <property type="entry name" value="Methyl-accepting chemotaxis protein (MCP) signaling domain"/>
    <property type="match status" value="1"/>
</dbReference>
<dbReference type="Proteomes" id="UP001433638">
    <property type="component" value="Unassembled WGS sequence"/>
</dbReference>
<comment type="similarity">
    <text evidence="2">Belongs to the methyl-accepting chemotaxis (MCP) protein family.</text>
</comment>
<dbReference type="InterPro" id="IPR003660">
    <property type="entry name" value="HAMP_dom"/>
</dbReference>
<dbReference type="PROSITE" id="PS50111">
    <property type="entry name" value="CHEMOTAXIS_TRANSDUC_2"/>
    <property type="match status" value="1"/>
</dbReference>
<evidence type="ECO:0000259" key="6">
    <source>
        <dbReference type="PROSITE" id="PS50885"/>
    </source>
</evidence>
<dbReference type="Pfam" id="PF00015">
    <property type="entry name" value="MCPsignal"/>
    <property type="match status" value="1"/>
</dbReference>
<name>A0ABV1M151_9NEIS</name>
<dbReference type="SMART" id="SM00304">
    <property type="entry name" value="HAMP"/>
    <property type="match status" value="2"/>
</dbReference>
<dbReference type="SMART" id="SM00283">
    <property type="entry name" value="MA"/>
    <property type="match status" value="1"/>
</dbReference>
<sequence length="543" mass="56664">MFKNMQFSTRIIAGFAVLLLGLLLVAGSGISALRLAGGSLQVLVEGRLQFSNEIQSLRAEMGNLRRYEKDAFINLGDAAKRSDYISKWNGSLGKAREHLQVADKLADGDSRTHMQALQQALGSYEQGFNTVTAQIAAGALLTTQDANQAMEPFKPAIHSMEGSTKELVAQAMAGAQAEEQAVTASIAQSNRVLLGVAVLVLLLGCLFAAQIVLSVRRPLRAITGTVEALASSRNLTLQLPDYGRNEIGRVAQALNVLVVSVRELIAESHQHSGRLVGAAEQLSAVSADISGAAANQSQAAAASAAAIEQLTVSVTVMADNAEGVEQQAHAAAGAAEQGAALAGTAAGQIQRIADSISHTGGAIDSLNLRSSEIGNIVGVIRDIADQTNLLALNAAIEAARAGETGRGFAVVADEVRKLAERTSQATAEIAQRIQGVQDDTRSAHVAMQQAGELVAAGVADTDRVAQALQQIMTTSLDSVHKVAEMVAAVREQGVASQDIARSMEQIAQMNDRTSLAVQQAATLAADLQQQAGELDGSITRFTV</sequence>
<evidence type="ECO:0000313" key="8">
    <source>
        <dbReference type="Proteomes" id="UP001433638"/>
    </source>
</evidence>
<keyword evidence="4" id="KW-0812">Transmembrane</keyword>
<feature type="domain" description="Methyl-accepting transducer" evidence="5">
    <location>
        <begin position="271"/>
        <end position="507"/>
    </location>
</feature>
<dbReference type="EMBL" id="JBEFLD010000002">
    <property type="protein sequence ID" value="MEQ6289761.1"/>
    <property type="molecule type" value="Genomic_DNA"/>
</dbReference>
<keyword evidence="8" id="KW-1185">Reference proteome</keyword>
<evidence type="ECO:0000256" key="1">
    <source>
        <dbReference type="ARBA" id="ARBA00023224"/>
    </source>
</evidence>
<evidence type="ECO:0000313" key="7">
    <source>
        <dbReference type="EMBL" id="MEQ6289761.1"/>
    </source>
</evidence>
<dbReference type="PANTHER" id="PTHR32089">
    <property type="entry name" value="METHYL-ACCEPTING CHEMOTAXIS PROTEIN MCPB"/>
    <property type="match status" value="1"/>
</dbReference>
<reference evidence="7" key="1">
    <citation type="submission" date="2024-06" db="EMBL/GenBank/DDBJ databases">
        <title>Genome sequence of Vogesella sp. MAHUQ-64.</title>
        <authorList>
            <person name="Huq M.A."/>
        </authorList>
    </citation>
    <scope>NUCLEOTIDE SEQUENCE</scope>
    <source>
        <strain evidence="7">MAHUQ-64</strain>
    </source>
</reference>
<protein>
    <submittedName>
        <fullName evidence="7">HAMP domain-containing methyl-accepting chemotaxis protein</fullName>
    </submittedName>
</protein>
<dbReference type="InterPro" id="IPR004089">
    <property type="entry name" value="MCPsignal_dom"/>
</dbReference>
<proteinExistence type="inferred from homology"/>
<dbReference type="RefSeq" id="WP_349584310.1">
    <property type="nucleotide sequence ID" value="NZ_JBEFLD010000002.1"/>
</dbReference>
<evidence type="ECO:0000259" key="5">
    <source>
        <dbReference type="PROSITE" id="PS50111"/>
    </source>
</evidence>
<evidence type="ECO:0000256" key="4">
    <source>
        <dbReference type="SAM" id="Phobius"/>
    </source>
</evidence>
<gene>
    <name evidence="7" type="ORF">ABNW52_03945</name>
</gene>
<keyword evidence="4" id="KW-0472">Membrane</keyword>
<dbReference type="Pfam" id="PF12729">
    <property type="entry name" value="4HB_MCP_1"/>
    <property type="match status" value="1"/>
</dbReference>
<dbReference type="Gene3D" id="1.10.287.950">
    <property type="entry name" value="Methyl-accepting chemotaxis protein"/>
    <property type="match status" value="1"/>
</dbReference>
<dbReference type="InterPro" id="IPR024478">
    <property type="entry name" value="HlyB_4HB_MCP"/>
</dbReference>